<comment type="caution">
    <text evidence="8">The sequence shown here is derived from an EMBL/GenBank/DDBJ whole genome shotgun (WGS) entry which is preliminary data.</text>
</comment>
<dbReference type="HAMAP" id="MF_00135">
    <property type="entry name" value="PRAI"/>
    <property type="match status" value="1"/>
</dbReference>
<keyword evidence="5" id="KW-0057">Aromatic amino acid biosynthesis</keyword>
<keyword evidence="3" id="KW-0028">Amino-acid biosynthesis</keyword>
<evidence type="ECO:0000256" key="4">
    <source>
        <dbReference type="ARBA" id="ARBA00022822"/>
    </source>
</evidence>
<evidence type="ECO:0000256" key="3">
    <source>
        <dbReference type="ARBA" id="ARBA00022605"/>
    </source>
</evidence>
<dbReference type="InterPro" id="IPR001240">
    <property type="entry name" value="PRAI_dom"/>
</dbReference>
<dbReference type="EC" id="5.3.1.24" evidence="2"/>
<reference evidence="8" key="2">
    <citation type="journal article" date="2014" name="ISME J.">
        <title>Microbial stratification in low pH oxic and suboxic macroscopic growths along an acid mine drainage.</title>
        <authorList>
            <person name="Mendez-Garcia C."/>
            <person name="Mesa V."/>
            <person name="Sprenger R.R."/>
            <person name="Richter M."/>
            <person name="Diez M.S."/>
            <person name="Solano J."/>
            <person name="Bargiela R."/>
            <person name="Golyshina O.V."/>
            <person name="Manteca A."/>
            <person name="Ramos J.L."/>
            <person name="Gallego J.R."/>
            <person name="Llorente I."/>
            <person name="Martins Dos Santos V.A."/>
            <person name="Jensen O.N."/>
            <person name="Pelaez A.I."/>
            <person name="Sanchez J."/>
            <person name="Ferrer M."/>
        </authorList>
    </citation>
    <scope>NUCLEOTIDE SEQUENCE</scope>
</reference>
<evidence type="ECO:0000256" key="1">
    <source>
        <dbReference type="ARBA" id="ARBA00004664"/>
    </source>
</evidence>
<dbReference type="GO" id="GO:0004640">
    <property type="term" value="F:phosphoribosylanthranilate isomerase activity"/>
    <property type="evidence" value="ECO:0007669"/>
    <property type="project" value="UniProtKB-EC"/>
</dbReference>
<dbReference type="AlphaFoldDB" id="T0ZJX1"/>
<reference evidence="8" key="1">
    <citation type="submission" date="2013-08" db="EMBL/GenBank/DDBJ databases">
        <authorList>
            <person name="Mendez C."/>
            <person name="Richter M."/>
            <person name="Ferrer M."/>
            <person name="Sanchez J."/>
        </authorList>
    </citation>
    <scope>NUCLEOTIDE SEQUENCE</scope>
</reference>
<dbReference type="PANTHER" id="PTHR42894:SF1">
    <property type="entry name" value="N-(5'-PHOSPHORIBOSYL)ANTHRANILATE ISOMERASE"/>
    <property type="match status" value="1"/>
</dbReference>
<dbReference type="InterPro" id="IPR013785">
    <property type="entry name" value="Aldolase_TIM"/>
</dbReference>
<dbReference type="InterPro" id="IPR044643">
    <property type="entry name" value="TrpF_fam"/>
</dbReference>
<sequence>LKICGITRLSEGISAFEQGADLVGVVRAPGSPRYASVDVIRKLSKKNVKLAGVYTRQEDIGSETDYLDYVQLHFRHDASTIQSIKEKHAVRVISVALSMDPVMEQRLVEYRDGGADVLLVEFASGFGAEIERARSLRQKIRFGVAGAIQYADLAGIKKLNFSMIDVSRSLEASPGIKDPEKMSRFIREALN</sequence>
<dbReference type="InterPro" id="IPR011060">
    <property type="entry name" value="RibuloseP-bd_barrel"/>
</dbReference>
<keyword evidence="6 8" id="KW-0413">Isomerase</keyword>
<comment type="pathway">
    <text evidence="1">Amino-acid biosynthesis; L-tryptophan biosynthesis; L-tryptophan from chorismate: step 3/5.</text>
</comment>
<evidence type="ECO:0000259" key="7">
    <source>
        <dbReference type="Pfam" id="PF00697"/>
    </source>
</evidence>
<feature type="domain" description="N-(5'phosphoribosyl) anthranilate isomerase (PRAI)" evidence="7">
    <location>
        <begin position="1"/>
        <end position="187"/>
    </location>
</feature>
<evidence type="ECO:0000256" key="6">
    <source>
        <dbReference type="ARBA" id="ARBA00023235"/>
    </source>
</evidence>
<dbReference type="SUPFAM" id="SSF51366">
    <property type="entry name" value="Ribulose-phoshate binding barrel"/>
    <property type="match status" value="1"/>
</dbReference>
<name>T0ZJX1_9ZZZZ</name>
<proteinExistence type="inferred from homology"/>
<dbReference type="EMBL" id="AUZY01012599">
    <property type="protein sequence ID" value="EQD29039.1"/>
    <property type="molecule type" value="Genomic_DNA"/>
</dbReference>
<dbReference type="Pfam" id="PF00697">
    <property type="entry name" value="PRAI"/>
    <property type="match status" value="1"/>
</dbReference>
<keyword evidence="4" id="KW-0822">Tryptophan biosynthesis</keyword>
<dbReference type="UniPathway" id="UPA00035">
    <property type="reaction ID" value="UER00042"/>
</dbReference>
<protein>
    <recommendedName>
        <fullName evidence="2">phosphoribosylanthranilate isomerase</fullName>
        <ecNumber evidence="2">5.3.1.24</ecNumber>
    </recommendedName>
</protein>
<dbReference type="PANTHER" id="PTHR42894">
    <property type="entry name" value="N-(5'-PHOSPHORIBOSYL)ANTHRANILATE ISOMERASE"/>
    <property type="match status" value="1"/>
</dbReference>
<dbReference type="GO" id="GO:0000162">
    <property type="term" value="P:L-tryptophan biosynthetic process"/>
    <property type="evidence" value="ECO:0007669"/>
    <property type="project" value="UniProtKB-UniPathway"/>
</dbReference>
<dbReference type="Gene3D" id="3.20.20.70">
    <property type="entry name" value="Aldolase class I"/>
    <property type="match status" value="1"/>
</dbReference>
<evidence type="ECO:0000256" key="5">
    <source>
        <dbReference type="ARBA" id="ARBA00023141"/>
    </source>
</evidence>
<accession>T0ZJX1</accession>
<gene>
    <name evidence="8" type="ORF">B1B_18791</name>
</gene>
<dbReference type="CDD" id="cd00405">
    <property type="entry name" value="PRAI"/>
    <property type="match status" value="1"/>
</dbReference>
<organism evidence="8">
    <name type="scientific">mine drainage metagenome</name>
    <dbReference type="NCBI Taxonomy" id="410659"/>
    <lineage>
        <taxon>unclassified sequences</taxon>
        <taxon>metagenomes</taxon>
        <taxon>ecological metagenomes</taxon>
    </lineage>
</organism>
<feature type="non-terminal residue" evidence="8">
    <location>
        <position position="1"/>
    </location>
</feature>
<evidence type="ECO:0000313" key="8">
    <source>
        <dbReference type="EMBL" id="EQD29039.1"/>
    </source>
</evidence>
<evidence type="ECO:0000256" key="2">
    <source>
        <dbReference type="ARBA" id="ARBA00012572"/>
    </source>
</evidence>